<dbReference type="RefSeq" id="WP_307160515.1">
    <property type="nucleotide sequence ID" value="NZ_JAUSWH010000034.1"/>
</dbReference>
<protein>
    <recommendedName>
        <fullName evidence="1">DUF7919 domain-containing protein</fullName>
    </recommendedName>
</protein>
<comment type="caution">
    <text evidence="2">The sequence shown here is derived from an EMBL/GenBank/DDBJ whole genome shotgun (WGS) entry which is preliminary data.</text>
</comment>
<proteinExistence type="predicted"/>
<evidence type="ECO:0000313" key="2">
    <source>
        <dbReference type="EMBL" id="MDQ0458442.1"/>
    </source>
</evidence>
<evidence type="ECO:0000259" key="1">
    <source>
        <dbReference type="Pfam" id="PF25535"/>
    </source>
</evidence>
<accession>A0ABU0IJM4</accession>
<dbReference type="Proteomes" id="UP001235269">
    <property type="component" value="Unassembled WGS sequence"/>
</dbReference>
<evidence type="ECO:0000313" key="3">
    <source>
        <dbReference type="Proteomes" id="UP001235269"/>
    </source>
</evidence>
<feature type="domain" description="DUF7919" evidence="1">
    <location>
        <begin position="38"/>
        <end position="127"/>
    </location>
</feature>
<dbReference type="Pfam" id="PF25535">
    <property type="entry name" value="DUF7919"/>
    <property type="match status" value="1"/>
</dbReference>
<reference evidence="2 3" key="1">
    <citation type="submission" date="2023-07" db="EMBL/GenBank/DDBJ databases">
        <title>Genomic Encyclopedia of Type Strains, Phase IV (KMG-IV): sequencing the most valuable type-strain genomes for metagenomic binning, comparative biology and taxonomic classification.</title>
        <authorList>
            <person name="Goeker M."/>
        </authorList>
    </citation>
    <scope>NUCLEOTIDE SEQUENCE [LARGE SCALE GENOMIC DNA]</scope>
    <source>
        <strain evidence="2 3">DSM 100301</strain>
    </source>
</reference>
<organism evidence="2 3">
    <name type="scientific">Rhizobium paknamense</name>
    <dbReference type="NCBI Taxonomy" id="1206817"/>
    <lineage>
        <taxon>Bacteria</taxon>
        <taxon>Pseudomonadati</taxon>
        <taxon>Pseudomonadota</taxon>
        <taxon>Alphaproteobacteria</taxon>
        <taxon>Hyphomicrobiales</taxon>
        <taxon>Rhizobiaceae</taxon>
        <taxon>Rhizobium/Agrobacterium group</taxon>
        <taxon>Rhizobium</taxon>
    </lineage>
</organism>
<sequence length="143" mass="16572">MQEDEFQNFPQMNKTATGFTLVPLDKNLELPSNDGIYHRFLTKFEDIFLNHNFKKFICHVNRGFSSCPICGNIHFEINGSGPLNIIDADVWIPDCGKMIIYTFPFYMIHMILNHGHQPPIPFMKCVLEMDGEIDFKAVDHSIY</sequence>
<gene>
    <name evidence="2" type="ORF">QO005_004805</name>
</gene>
<keyword evidence="3" id="KW-1185">Reference proteome</keyword>
<dbReference type="InterPro" id="IPR057679">
    <property type="entry name" value="DUF7919"/>
</dbReference>
<name>A0ABU0IJM4_9HYPH</name>
<dbReference type="EMBL" id="JAUSWH010000034">
    <property type="protein sequence ID" value="MDQ0458442.1"/>
    <property type="molecule type" value="Genomic_DNA"/>
</dbReference>